<evidence type="ECO:0000313" key="6">
    <source>
        <dbReference type="Proteomes" id="UP001597418"/>
    </source>
</evidence>
<dbReference type="PANTHER" id="PTHR23084:SF262">
    <property type="entry name" value="FYVE-TYPE DOMAIN-CONTAINING PROTEIN"/>
    <property type="match status" value="1"/>
</dbReference>
<dbReference type="InterPro" id="IPR003409">
    <property type="entry name" value="MORN"/>
</dbReference>
<keyword evidence="4" id="KW-1133">Transmembrane helix</keyword>
<proteinExistence type="predicted"/>
<feature type="compositionally biased region" description="Polar residues" evidence="3">
    <location>
        <begin position="115"/>
        <end position="126"/>
    </location>
</feature>
<feature type="region of interest" description="Disordered" evidence="3">
    <location>
        <begin position="264"/>
        <end position="290"/>
    </location>
</feature>
<comment type="caution">
    <text evidence="5">The sequence shown here is derived from an EMBL/GenBank/DDBJ whole genome shotgun (WGS) entry which is preliminary data.</text>
</comment>
<sequence length="290" mass="32583">MTQKVIWISVVIVLSLFGAILYLSFQNKTLRATVADLETFSKTETKDSTDRNPLQTIDKLLFSGRYLDALQQYQELQADSAYQNHKEELLARLAVTRSLIANASTPPTQPATPSKQDSTAVAATPSDHNVTNNQIALATKNTDSLENKITDLNRKLSARERALEEKEQLKAITIQGPTGQTIQYVGDTKNGMAHGTGTGVWDASGGTYNGDWKENKRDGYGVYNWKDGVRYEGEFRQDKREGKGSYYWPSGERYVGQWKNNQRHGQGVLYDKDGNVSYDGNWENDKTKRK</sequence>
<keyword evidence="2" id="KW-0175">Coiled coil</keyword>
<keyword evidence="1" id="KW-0677">Repeat</keyword>
<dbReference type="Pfam" id="PF02493">
    <property type="entry name" value="MORN"/>
    <property type="match status" value="4"/>
</dbReference>
<evidence type="ECO:0000256" key="1">
    <source>
        <dbReference type="ARBA" id="ARBA00022737"/>
    </source>
</evidence>
<keyword evidence="6" id="KW-1185">Reference proteome</keyword>
<evidence type="ECO:0000313" key="5">
    <source>
        <dbReference type="EMBL" id="MFD2742284.1"/>
    </source>
</evidence>
<evidence type="ECO:0000256" key="3">
    <source>
        <dbReference type="SAM" id="MobiDB-lite"/>
    </source>
</evidence>
<evidence type="ECO:0000256" key="4">
    <source>
        <dbReference type="SAM" id="Phobius"/>
    </source>
</evidence>
<gene>
    <name evidence="5" type="ORF">ACFSQ6_02645</name>
</gene>
<evidence type="ECO:0000256" key="2">
    <source>
        <dbReference type="SAM" id="Coils"/>
    </source>
</evidence>
<keyword evidence="4" id="KW-0812">Transmembrane</keyword>
<name>A0ABW5UBZ3_9SPHI</name>
<dbReference type="Gene3D" id="2.20.110.10">
    <property type="entry name" value="Histone H3 K4-specific methyltransferase SET7/9 N-terminal domain"/>
    <property type="match status" value="2"/>
</dbReference>
<feature type="transmembrane region" description="Helical" evidence="4">
    <location>
        <begin position="6"/>
        <end position="25"/>
    </location>
</feature>
<dbReference type="EMBL" id="JBHUMB010000005">
    <property type="protein sequence ID" value="MFD2742284.1"/>
    <property type="molecule type" value="Genomic_DNA"/>
</dbReference>
<dbReference type="SUPFAM" id="SSF82185">
    <property type="entry name" value="Histone H3 K4-specific methyltransferase SET7/9 N-terminal domain"/>
    <property type="match status" value="1"/>
</dbReference>
<evidence type="ECO:0008006" key="7">
    <source>
        <dbReference type="Google" id="ProtNLM"/>
    </source>
</evidence>
<keyword evidence="4" id="KW-0472">Membrane</keyword>
<accession>A0ABW5UBZ3</accession>
<feature type="region of interest" description="Disordered" evidence="3">
    <location>
        <begin position="103"/>
        <end position="126"/>
    </location>
</feature>
<dbReference type="SMART" id="SM00698">
    <property type="entry name" value="MORN"/>
    <property type="match status" value="3"/>
</dbReference>
<dbReference type="PANTHER" id="PTHR23084">
    <property type="entry name" value="PHOSPHATIDYLINOSITOL-4-PHOSPHATE 5-KINASE RELATED"/>
    <property type="match status" value="1"/>
</dbReference>
<reference evidence="6" key="1">
    <citation type="journal article" date="2019" name="Int. J. Syst. Evol. Microbiol.">
        <title>The Global Catalogue of Microorganisms (GCM) 10K type strain sequencing project: providing services to taxonomists for standard genome sequencing and annotation.</title>
        <authorList>
            <consortium name="The Broad Institute Genomics Platform"/>
            <consortium name="The Broad Institute Genome Sequencing Center for Infectious Disease"/>
            <person name="Wu L."/>
            <person name="Ma J."/>
        </authorList>
    </citation>
    <scope>NUCLEOTIDE SEQUENCE [LARGE SCALE GENOMIC DNA]</scope>
    <source>
        <strain evidence="6">KCTC 42247</strain>
    </source>
</reference>
<organism evidence="5 6">
    <name type="scientific">Sphingobacterium populi</name>
    <dbReference type="NCBI Taxonomy" id="1812824"/>
    <lineage>
        <taxon>Bacteria</taxon>
        <taxon>Pseudomonadati</taxon>
        <taxon>Bacteroidota</taxon>
        <taxon>Sphingobacteriia</taxon>
        <taxon>Sphingobacteriales</taxon>
        <taxon>Sphingobacteriaceae</taxon>
        <taxon>Sphingobacterium</taxon>
    </lineage>
</organism>
<protein>
    <recommendedName>
        <fullName evidence="7">MORN repeat protein</fullName>
    </recommendedName>
</protein>
<dbReference type="RefSeq" id="WP_066753875.1">
    <property type="nucleotide sequence ID" value="NZ_JBHUMB010000005.1"/>
</dbReference>
<dbReference type="Proteomes" id="UP001597418">
    <property type="component" value="Unassembled WGS sequence"/>
</dbReference>
<feature type="coiled-coil region" evidence="2">
    <location>
        <begin position="135"/>
        <end position="172"/>
    </location>
</feature>
<feature type="compositionally biased region" description="Low complexity" evidence="3">
    <location>
        <begin position="103"/>
        <end position="114"/>
    </location>
</feature>